<dbReference type="InterPro" id="IPR036188">
    <property type="entry name" value="FAD/NAD-bd_sf"/>
</dbReference>
<dbReference type="PRINTS" id="PR00368">
    <property type="entry name" value="FADPNR"/>
</dbReference>
<proteinExistence type="inferred from homology"/>
<evidence type="ECO:0000256" key="3">
    <source>
        <dbReference type="ARBA" id="ARBA00022827"/>
    </source>
</evidence>
<keyword evidence="4" id="KW-0560">Oxidoreductase</keyword>
<reference evidence="6 7" key="1">
    <citation type="journal article" date="2023" name="Nat. Commun.">
        <title>Origin of minicircular mitochondrial genomes in red algae.</title>
        <authorList>
            <person name="Lee Y."/>
            <person name="Cho C.H."/>
            <person name="Lee Y.M."/>
            <person name="Park S.I."/>
            <person name="Yang J.H."/>
            <person name="West J.A."/>
            <person name="Bhattacharya D."/>
            <person name="Yoon H.S."/>
        </authorList>
    </citation>
    <scope>NUCLEOTIDE SEQUENCE [LARGE SCALE GENOMIC DNA]</scope>
    <source>
        <strain evidence="6 7">CCMP1338</strain>
        <tissue evidence="6">Whole cell</tissue>
    </source>
</reference>
<name>A0AAV8UNB5_9RHOD</name>
<dbReference type="GO" id="GO:0005737">
    <property type="term" value="C:cytoplasm"/>
    <property type="evidence" value="ECO:0007669"/>
    <property type="project" value="TreeGrafter"/>
</dbReference>
<comment type="similarity">
    <text evidence="1">Belongs to the FAD-dependent oxidoreductase family.</text>
</comment>
<evidence type="ECO:0000259" key="5">
    <source>
        <dbReference type="Pfam" id="PF07992"/>
    </source>
</evidence>
<dbReference type="GO" id="GO:0004174">
    <property type="term" value="F:electron-transferring-flavoprotein dehydrogenase activity"/>
    <property type="evidence" value="ECO:0007669"/>
    <property type="project" value="TreeGrafter"/>
</dbReference>
<evidence type="ECO:0000256" key="1">
    <source>
        <dbReference type="ARBA" id="ARBA00006442"/>
    </source>
</evidence>
<organism evidence="6 7">
    <name type="scientific">Rhodosorus marinus</name>
    <dbReference type="NCBI Taxonomy" id="101924"/>
    <lineage>
        <taxon>Eukaryota</taxon>
        <taxon>Rhodophyta</taxon>
        <taxon>Stylonematophyceae</taxon>
        <taxon>Stylonematales</taxon>
        <taxon>Stylonemataceae</taxon>
        <taxon>Rhodosorus</taxon>
    </lineage>
</organism>
<dbReference type="Gene3D" id="3.50.50.100">
    <property type="match status" value="1"/>
</dbReference>
<dbReference type="PANTHER" id="PTHR43735:SF3">
    <property type="entry name" value="FERROPTOSIS SUPPRESSOR PROTEIN 1"/>
    <property type="match status" value="1"/>
</dbReference>
<evidence type="ECO:0000256" key="2">
    <source>
        <dbReference type="ARBA" id="ARBA00022630"/>
    </source>
</evidence>
<keyword evidence="3" id="KW-0274">FAD</keyword>
<keyword evidence="2" id="KW-0285">Flavoprotein</keyword>
<dbReference type="EMBL" id="JAMWBK010000006">
    <property type="protein sequence ID" value="KAJ8903993.1"/>
    <property type="molecule type" value="Genomic_DNA"/>
</dbReference>
<dbReference type="Pfam" id="PF07992">
    <property type="entry name" value="Pyr_redox_2"/>
    <property type="match status" value="1"/>
</dbReference>
<comment type="caution">
    <text evidence="6">The sequence shown here is derived from an EMBL/GenBank/DDBJ whole genome shotgun (WGS) entry which is preliminary data.</text>
</comment>
<dbReference type="SUPFAM" id="SSF51905">
    <property type="entry name" value="FAD/NAD(P)-binding domain"/>
    <property type="match status" value="1"/>
</dbReference>
<gene>
    <name evidence="6" type="ORF">NDN08_000523</name>
</gene>
<accession>A0AAV8UNB5</accession>
<dbReference type="InterPro" id="IPR023753">
    <property type="entry name" value="FAD/NAD-binding_dom"/>
</dbReference>
<dbReference type="PRINTS" id="PR00469">
    <property type="entry name" value="PNDRDTASEII"/>
</dbReference>
<dbReference type="Proteomes" id="UP001157974">
    <property type="component" value="Unassembled WGS sequence"/>
</dbReference>
<evidence type="ECO:0000256" key="4">
    <source>
        <dbReference type="ARBA" id="ARBA00023002"/>
    </source>
</evidence>
<dbReference type="PANTHER" id="PTHR43735">
    <property type="entry name" value="APOPTOSIS-INDUCING FACTOR 1"/>
    <property type="match status" value="1"/>
</dbReference>
<keyword evidence="7" id="KW-1185">Reference proteome</keyword>
<sequence length="393" mass="42888">MHVVVVGGGIGALTAARFLSNEKKDDLRVTLISPRDYVEYIPSALQCMVDPWHVDKSTAVLEDVVRRCKGRLEFVQDQVIGIDDGKVSLRSNRDIAYDCLLIASGTTYDSPIHAGGKTVDERKAELEEFKVRLDKSEHVMIAGGGITGVELAAEIRQTYKDKEVTLVARSTGLILDCGAKASGYVEKWFRKHRVRVITNAKAMPASDGTVQLWSADSGEDTEKLKVDLFIPCFGGKPNSQFMDERYLDRRGRIVVGTDLRVEGMGGSVFAIGDIASISGGHALFAEKTAEVASRNILNLNQNKPMLKYPISAYKVPYELTATAVSLGKWDGIVIMGPLPISGLLAAGIKHFIEWAFVQFLSVKRLGFIYGIVLGVTLPTVRLLDKLTGNAPST</sequence>
<dbReference type="AlphaFoldDB" id="A0AAV8UNB5"/>
<evidence type="ECO:0000313" key="6">
    <source>
        <dbReference type="EMBL" id="KAJ8903993.1"/>
    </source>
</evidence>
<protein>
    <recommendedName>
        <fullName evidence="5">FAD/NAD(P)-binding domain-containing protein</fullName>
    </recommendedName>
</protein>
<evidence type="ECO:0000313" key="7">
    <source>
        <dbReference type="Proteomes" id="UP001157974"/>
    </source>
</evidence>
<dbReference type="GO" id="GO:0050660">
    <property type="term" value="F:flavin adenine dinucleotide binding"/>
    <property type="evidence" value="ECO:0007669"/>
    <property type="project" value="TreeGrafter"/>
</dbReference>
<feature type="domain" description="FAD/NAD(P)-binding" evidence="5">
    <location>
        <begin position="1"/>
        <end position="278"/>
    </location>
</feature>